<dbReference type="InterPro" id="IPR001370">
    <property type="entry name" value="BIR_rpt"/>
</dbReference>
<dbReference type="PROSITE" id="PS50089">
    <property type="entry name" value="ZF_RING_2"/>
    <property type="match status" value="1"/>
</dbReference>
<dbReference type="PROSITE" id="PS50143">
    <property type="entry name" value="BIR_REPEAT_2"/>
    <property type="match status" value="2"/>
</dbReference>
<name>A0A077CY68_NPVMB</name>
<dbReference type="InterPro" id="IPR050784">
    <property type="entry name" value="IAP"/>
</dbReference>
<accession>A0A077CY68</accession>
<reference evidence="7" key="1">
    <citation type="submission" date="2014-05" db="EMBL/GenBank/DDBJ databases">
        <authorList>
            <person name="Hou D."/>
            <person name="Liu X."/>
            <person name="Yin F."/>
            <person name="Zhu Z."/>
            <person name="Wang J."/>
            <person name="Zhang L."/>
            <person name="Kou Z."/>
            <person name="Deng F."/>
            <person name="Wang H."/>
            <person name="Hu Z."/>
        </authorList>
    </citation>
    <scope>NUCLEOTIDE SEQUENCE</scope>
    <source>
        <strain evidence="7">CTa</strain>
    </source>
</reference>
<dbReference type="SMART" id="SM00238">
    <property type="entry name" value="BIR"/>
    <property type="match status" value="2"/>
</dbReference>
<dbReference type="Pfam" id="PF00653">
    <property type="entry name" value="BIR"/>
    <property type="match status" value="2"/>
</dbReference>
<dbReference type="GO" id="GO:0031398">
    <property type="term" value="P:positive regulation of protein ubiquitination"/>
    <property type="evidence" value="ECO:0007669"/>
    <property type="project" value="TreeGrafter"/>
</dbReference>
<dbReference type="InterPro" id="IPR001841">
    <property type="entry name" value="Znf_RING"/>
</dbReference>
<dbReference type="SUPFAM" id="SSF57924">
    <property type="entry name" value="Inhibitor of apoptosis (IAP) repeat"/>
    <property type="match status" value="2"/>
</dbReference>
<dbReference type="GO" id="GO:0043027">
    <property type="term" value="F:cysteine-type endopeptidase inhibitor activity involved in apoptotic process"/>
    <property type="evidence" value="ECO:0007669"/>
    <property type="project" value="TreeGrafter"/>
</dbReference>
<dbReference type="InterPro" id="IPR013083">
    <property type="entry name" value="Znf_RING/FYVE/PHD"/>
</dbReference>
<dbReference type="PANTHER" id="PTHR10044">
    <property type="entry name" value="INHIBITOR OF APOPTOSIS"/>
    <property type="match status" value="1"/>
</dbReference>
<dbReference type="GO" id="GO:0008270">
    <property type="term" value="F:zinc ion binding"/>
    <property type="evidence" value="ECO:0007669"/>
    <property type="project" value="UniProtKB-KW"/>
</dbReference>
<feature type="domain" description="RING-type" evidence="6">
    <location>
        <begin position="238"/>
        <end position="273"/>
    </location>
</feature>
<evidence type="ECO:0000259" key="6">
    <source>
        <dbReference type="PROSITE" id="PS50089"/>
    </source>
</evidence>
<evidence type="ECO:0000256" key="2">
    <source>
        <dbReference type="ARBA" id="ARBA00022771"/>
    </source>
</evidence>
<feature type="region of interest" description="Disordered" evidence="5">
    <location>
        <begin position="208"/>
        <end position="231"/>
    </location>
</feature>
<keyword evidence="3" id="KW-0862">Zinc</keyword>
<evidence type="ECO:0000256" key="3">
    <source>
        <dbReference type="ARBA" id="ARBA00022833"/>
    </source>
</evidence>
<dbReference type="Pfam" id="PF13920">
    <property type="entry name" value="zf-C3HC4_3"/>
    <property type="match status" value="1"/>
</dbReference>
<evidence type="ECO:0000313" key="7">
    <source>
        <dbReference type="EMBL" id="AIL25210.1"/>
    </source>
</evidence>
<organismHost>
    <name type="scientific">Lepidoptera</name>
    <name type="common">moths &amp; butterflies</name>
    <dbReference type="NCBI Taxonomy" id="7088"/>
</organismHost>
<sequence length="285" mass="32352">MESGNDTMKLYANRLMSFDKWPPNHPISPHCLAINGFYHFQSSVYSDNVRCAFCKVEICKWQANDDVERDHERWAPQCKLVRKLVDVDGGYNTSNGTVDEPSVDECGARPYYAHPQYRTYQSRFRTFKNKDWPVTIPVSPHELATAGFFYTGQSDKVKCFACDGGLKEWTEGDDAFELHARWFDRCLYVMKIKGEKYIRNAMNKGRNCTPSAPPQEPLPSSSQPTAPPLENDDDKSACKICFENQCNATFVPCGHVVACYTCALSVDSCPMCRHAITTIVKLFFS</sequence>
<keyword evidence="2 4" id="KW-0863">Zinc-finger</keyword>
<dbReference type="EMBL" id="KJ871680">
    <property type="protein sequence ID" value="AIL25210.1"/>
    <property type="molecule type" value="Genomic_DNA"/>
</dbReference>
<dbReference type="GO" id="GO:0051726">
    <property type="term" value="P:regulation of cell cycle"/>
    <property type="evidence" value="ECO:0007669"/>
    <property type="project" value="TreeGrafter"/>
</dbReference>
<dbReference type="PANTHER" id="PTHR10044:SF139">
    <property type="entry name" value="DEATH-ASSOCIATED INHIBITOR OF APOPTOSIS 2"/>
    <property type="match status" value="1"/>
</dbReference>
<dbReference type="GO" id="GO:0061630">
    <property type="term" value="F:ubiquitin protein ligase activity"/>
    <property type="evidence" value="ECO:0007669"/>
    <property type="project" value="TreeGrafter"/>
</dbReference>
<evidence type="ECO:0000256" key="1">
    <source>
        <dbReference type="ARBA" id="ARBA00022723"/>
    </source>
</evidence>
<organism evidence="7">
    <name type="scientific">Mamestra brassicae nuclear polyhedrosis virus</name>
    <name type="common">MbNPV</name>
    <dbReference type="NCBI Taxonomy" id="78219"/>
    <lineage>
        <taxon>Viruses</taxon>
        <taxon>Viruses incertae sedis</taxon>
        <taxon>Naldaviricetes</taxon>
        <taxon>Lefavirales</taxon>
        <taxon>Baculoviridae</taxon>
        <taxon>Alphabaculovirus</taxon>
        <taxon>Alphabaculovirus mabrassicae</taxon>
    </lineage>
</organism>
<evidence type="ECO:0000256" key="5">
    <source>
        <dbReference type="SAM" id="MobiDB-lite"/>
    </source>
</evidence>
<dbReference type="Gene3D" id="1.10.1170.10">
    <property type="entry name" value="Inhibitor Of Apoptosis Protein (2mihbC-IAP-1), Chain A"/>
    <property type="match status" value="2"/>
</dbReference>
<dbReference type="GO" id="GO:0090263">
    <property type="term" value="P:positive regulation of canonical Wnt signaling pathway"/>
    <property type="evidence" value="ECO:0007669"/>
    <property type="project" value="TreeGrafter"/>
</dbReference>
<keyword evidence="1" id="KW-0479">Metal-binding</keyword>
<evidence type="ECO:0000256" key="4">
    <source>
        <dbReference type="PROSITE-ProRule" id="PRU00175"/>
    </source>
</evidence>
<dbReference type="CDD" id="cd00022">
    <property type="entry name" value="BIR"/>
    <property type="match status" value="2"/>
</dbReference>
<proteinExistence type="predicted"/>
<dbReference type="Gene3D" id="3.30.40.10">
    <property type="entry name" value="Zinc/RING finger domain, C3HC4 (zinc finger)"/>
    <property type="match status" value="1"/>
</dbReference>
<protein>
    <submittedName>
        <fullName evidence="7">Iap3</fullName>
    </submittedName>
</protein>
<dbReference type="SMART" id="SM00184">
    <property type="entry name" value="RING"/>
    <property type="match status" value="1"/>
</dbReference>
<dbReference type="FunFam" id="1.10.1170.10:FF:000002">
    <property type="entry name" value="Baculoviral IAP repeat containing 7"/>
    <property type="match status" value="1"/>
</dbReference>